<feature type="chain" id="PRO_5022124554" evidence="1">
    <location>
        <begin position="20"/>
        <end position="94"/>
    </location>
</feature>
<dbReference type="Proteomes" id="UP000318571">
    <property type="component" value="Chromosome 5"/>
</dbReference>
<accession>A0A553PHE3</accession>
<evidence type="ECO:0000313" key="3">
    <source>
        <dbReference type="Proteomes" id="UP000318571"/>
    </source>
</evidence>
<keyword evidence="1" id="KW-0732">Signal</keyword>
<evidence type="ECO:0000313" key="2">
    <source>
        <dbReference type="EMBL" id="TRY77077.1"/>
    </source>
</evidence>
<dbReference type="AlphaFoldDB" id="A0A553PHE3"/>
<dbReference type="EMBL" id="VCGU01000004">
    <property type="protein sequence ID" value="TRY77077.1"/>
    <property type="molecule type" value="Genomic_DNA"/>
</dbReference>
<keyword evidence="3" id="KW-1185">Reference proteome</keyword>
<gene>
    <name evidence="2" type="ORF">TCAL_15952</name>
</gene>
<name>A0A553PHE3_TIGCA</name>
<protein>
    <submittedName>
        <fullName evidence="2">Uncharacterized protein</fullName>
    </submittedName>
</protein>
<evidence type="ECO:0000256" key="1">
    <source>
        <dbReference type="SAM" id="SignalP"/>
    </source>
</evidence>
<organism evidence="2 3">
    <name type="scientific">Tigriopus californicus</name>
    <name type="common">Marine copepod</name>
    <dbReference type="NCBI Taxonomy" id="6832"/>
    <lineage>
        <taxon>Eukaryota</taxon>
        <taxon>Metazoa</taxon>
        <taxon>Ecdysozoa</taxon>
        <taxon>Arthropoda</taxon>
        <taxon>Crustacea</taxon>
        <taxon>Multicrustacea</taxon>
        <taxon>Hexanauplia</taxon>
        <taxon>Copepoda</taxon>
        <taxon>Harpacticoida</taxon>
        <taxon>Harpacticidae</taxon>
        <taxon>Tigriopus</taxon>
    </lineage>
</organism>
<comment type="caution">
    <text evidence="2">The sequence shown here is derived from an EMBL/GenBank/DDBJ whole genome shotgun (WGS) entry which is preliminary data.</text>
</comment>
<feature type="signal peptide" evidence="1">
    <location>
        <begin position="1"/>
        <end position="19"/>
    </location>
</feature>
<proteinExistence type="predicted"/>
<sequence>MKSVFLTFLITVALNLVAAVKDEKTFVERGCLNKTDLGYVIFDDSITDECGSTSMFGSDWSFCVCQGDKCNGGGTVLATITLTVLAALTSKFAY</sequence>
<reference evidence="2 3" key="1">
    <citation type="journal article" date="2018" name="Nat. Ecol. Evol.">
        <title>Genomic signatures of mitonuclear coevolution across populations of Tigriopus californicus.</title>
        <authorList>
            <person name="Barreto F.S."/>
            <person name="Watson E.T."/>
            <person name="Lima T.G."/>
            <person name="Willett C.S."/>
            <person name="Edmands S."/>
            <person name="Li W."/>
            <person name="Burton R.S."/>
        </authorList>
    </citation>
    <scope>NUCLEOTIDE SEQUENCE [LARGE SCALE GENOMIC DNA]</scope>
    <source>
        <strain evidence="2 3">San Diego</strain>
    </source>
</reference>